<gene>
    <name evidence="1" type="ORF">CTEN210_03591</name>
</gene>
<name>A0AAD3H1R6_9STRA</name>
<evidence type="ECO:0000313" key="1">
    <source>
        <dbReference type="EMBL" id="GFH47116.1"/>
    </source>
</evidence>
<organism evidence="1 2">
    <name type="scientific">Chaetoceros tenuissimus</name>
    <dbReference type="NCBI Taxonomy" id="426638"/>
    <lineage>
        <taxon>Eukaryota</taxon>
        <taxon>Sar</taxon>
        <taxon>Stramenopiles</taxon>
        <taxon>Ochrophyta</taxon>
        <taxon>Bacillariophyta</taxon>
        <taxon>Coscinodiscophyceae</taxon>
        <taxon>Chaetocerotophycidae</taxon>
        <taxon>Chaetocerotales</taxon>
        <taxon>Chaetocerotaceae</taxon>
        <taxon>Chaetoceros</taxon>
    </lineage>
</organism>
<evidence type="ECO:0000313" key="2">
    <source>
        <dbReference type="Proteomes" id="UP001054902"/>
    </source>
</evidence>
<keyword evidence="2" id="KW-1185">Reference proteome</keyword>
<dbReference type="Proteomes" id="UP001054902">
    <property type="component" value="Unassembled WGS sequence"/>
</dbReference>
<dbReference type="EMBL" id="BLLK01000022">
    <property type="protein sequence ID" value="GFH47116.1"/>
    <property type="molecule type" value="Genomic_DNA"/>
</dbReference>
<sequence>MNSREIAFELSHCFNEWGVSSCEKIHRIFRRQAVIAATNYFHSQGDLGGNLEELEQTSFPTNLNDAFRFYLQNENVASPLYGYIDHLDMNGRQPYYRKYNKDKRKYEYYLKQQFQGFEEQCDPFTRFEFQRLEKEELFFSTWMIEDDNVQSAFKGKVIETWLLCHALQHERCFNCKTQGSLRFNNYSNSPWQDMICSNKECSAMYKITTKENKIAMDKSFFLNRFICGSFQEFCKERNAENRKMFLVVLPRQGVCKEIPEMIQHLYYPVWIGEIQKGLPHVYHVTFNPNLDDLRFKTVVSITPGSETVWFDLPCPLHEVDVYGIAKTVFIKRFSQATFDFYSSEYFGDQGGDSEDDGGEKIEEKL</sequence>
<protein>
    <submittedName>
        <fullName evidence="1">Uncharacterized protein</fullName>
    </submittedName>
</protein>
<accession>A0AAD3H1R6</accession>
<comment type="caution">
    <text evidence="1">The sequence shown here is derived from an EMBL/GenBank/DDBJ whole genome shotgun (WGS) entry which is preliminary data.</text>
</comment>
<reference evidence="1 2" key="1">
    <citation type="journal article" date="2021" name="Sci. Rep.">
        <title>The genome of the diatom Chaetoceros tenuissimus carries an ancient integrated fragment of an extant virus.</title>
        <authorList>
            <person name="Hongo Y."/>
            <person name="Kimura K."/>
            <person name="Takaki Y."/>
            <person name="Yoshida Y."/>
            <person name="Baba S."/>
            <person name="Kobayashi G."/>
            <person name="Nagasaki K."/>
            <person name="Hano T."/>
            <person name="Tomaru Y."/>
        </authorList>
    </citation>
    <scope>NUCLEOTIDE SEQUENCE [LARGE SCALE GENOMIC DNA]</scope>
    <source>
        <strain evidence="1 2">NIES-3715</strain>
    </source>
</reference>
<proteinExistence type="predicted"/>
<dbReference type="AlphaFoldDB" id="A0AAD3H1R6"/>